<evidence type="ECO:0000313" key="2">
    <source>
        <dbReference type="EMBL" id="MCF2533555.1"/>
    </source>
</evidence>
<gene>
    <name evidence="2" type="ORF">LZ495_40940</name>
</gene>
<sequence length="145" mass="16068">MTHASDDRAAVIELAYTYADALDRRDWAVLDTVFVEDVHADYAGLYVLDGRADLIAMIRGFLDPCGPTQHLMGNPRVLLDGDTASLALKMRVHHIGTGDRSHLTYECFGWYHAEAARTASGAWQIRSWRQEVTAEVGTQEVFAGS</sequence>
<reference evidence="2" key="1">
    <citation type="submission" date="2022-01" db="EMBL/GenBank/DDBJ databases">
        <title>Genome-Based Taxonomic Classification of the Phylum Actinobacteria.</title>
        <authorList>
            <person name="Gao Y."/>
        </authorList>
    </citation>
    <scope>NUCLEOTIDE SEQUENCE</scope>
    <source>
        <strain evidence="2">KLBMP 8922</strain>
    </source>
</reference>
<dbReference type="Proteomes" id="UP001165378">
    <property type="component" value="Unassembled WGS sequence"/>
</dbReference>
<dbReference type="AlphaFoldDB" id="A0AA41Q9T7"/>
<evidence type="ECO:0000259" key="1">
    <source>
        <dbReference type="Pfam" id="PF13577"/>
    </source>
</evidence>
<comment type="caution">
    <text evidence="2">The sequence shown here is derived from an EMBL/GenBank/DDBJ whole genome shotgun (WGS) entry which is preliminary data.</text>
</comment>
<dbReference type="Gene3D" id="3.10.450.50">
    <property type="match status" value="1"/>
</dbReference>
<keyword evidence="3" id="KW-1185">Reference proteome</keyword>
<feature type="domain" description="SnoaL-like" evidence="1">
    <location>
        <begin position="5"/>
        <end position="129"/>
    </location>
</feature>
<protein>
    <submittedName>
        <fullName evidence="2">Nuclear transport factor 2 family protein</fullName>
    </submittedName>
</protein>
<dbReference type="InterPro" id="IPR032710">
    <property type="entry name" value="NTF2-like_dom_sf"/>
</dbReference>
<organism evidence="2 3">
    <name type="scientific">Yinghuangia soli</name>
    <dbReference type="NCBI Taxonomy" id="2908204"/>
    <lineage>
        <taxon>Bacteria</taxon>
        <taxon>Bacillati</taxon>
        <taxon>Actinomycetota</taxon>
        <taxon>Actinomycetes</taxon>
        <taxon>Kitasatosporales</taxon>
        <taxon>Streptomycetaceae</taxon>
        <taxon>Yinghuangia</taxon>
    </lineage>
</organism>
<dbReference type="Pfam" id="PF13577">
    <property type="entry name" value="SnoaL_4"/>
    <property type="match status" value="1"/>
</dbReference>
<accession>A0AA41Q9T7</accession>
<dbReference type="InterPro" id="IPR037401">
    <property type="entry name" value="SnoaL-like"/>
</dbReference>
<evidence type="ECO:0000313" key="3">
    <source>
        <dbReference type="Proteomes" id="UP001165378"/>
    </source>
</evidence>
<name>A0AA41Q9T7_9ACTN</name>
<proteinExistence type="predicted"/>
<dbReference type="SUPFAM" id="SSF54427">
    <property type="entry name" value="NTF2-like"/>
    <property type="match status" value="1"/>
</dbReference>
<dbReference type="RefSeq" id="WP_235058329.1">
    <property type="nucleotide sequence ID" value="NZ_JAKFHA010000051.1"/>
</dbReference>
<dbReference type="EMBL" id="JAKFHA010000051">
    <property type="protein sequence ID" value="MCF2533555.1"/>
    <property type="molecule type" value="Genomic_DNA"/>
</dbReference>